<dbReference type="Proteomes" id="UP001213000">
    <property type="component" value="Unassembled WGS sequence"/>
</dbReference>
<proteinExistence type="predicted"/>
<comment type="caution">
    <text evidence="1">The sequence shown here is derived from an EMBL/GenBank/DDBJ whole genome shotgun (WGS) entry which is preliminary data.</text>
</comment>
<name>A0AAD5YT26_9AGAR</name>
<dbReference type="AlphaFoldDB" id="A0AAD5YT26"/>
<organism evidence="1 2">
    <name type="scientific">Leucocoprinus birnbaumii</name>
    <dbReference type="NCBI Taxonomy" id="56174"/>
    <lineage>
        <taxon>Eukaryota</taxon>
        <taxon>Fungi</taxon>
        <taxon>Dikarya</taxon>
        <taxon>Basidiomycota</taxon>
        <taxon>Agaricomycotina</taxon>
        <taxon>Agaricomycetes</taxon>
        <taxon>Agaricomycetidae</taxon>
        <taxon>Agaricales</taxon>
        <taxon>Agaricineae</taxon>
        <taxon>Agaricaceae</taxon>
        <taxon>Leucocoprinus</taxon>
    </lineage>
</organism>
<dbReference type="SUPFAM" id="SSF52047">
    <property type="entry name" value="RNI-like"/>
    <property type="match status" value="1"/>
</dbReference>
<evidence type="ECO:0000313" key="1">
    <source>
        <dbReference type="EMBL" id="KAJ3563051.1"/>
    </source>
</evidence>
<protein>
    <recommendedName>
        <fullName evidence="3">F-box domain-containing protein</fullName>
    </recommendedName>
</protein>
<accession>A0AAD5YT26</accession>
<reference evidence="1" key="1">
    <citation type="submission" date="2022-07" db="EMBL/GenBank/DDBJ databases">
        <title>Genome Sequence of Leucocoprinus birnbaumii.</title>
        <authorList>
            <person name="Buettner E."/>
        </authorList>
    </citation>
    <scope>NUCLEOTIDE SEQUENCE</scope>
    <source>
        <strain evidence="1">VT141</strain>
    </source>
</reference>
<dbReference type="EMBL" id="JANIEX010000802">
    <property type="protein sequence ID" value="KAJ3563051.1"/>
    <property type="molecule type" value="Genomic_DNA"/>
</dbReference>
<evidence type="ECO:0000313" key="2">
    <source>
        <dbReference type="Proteomes" id="UP001213000"/>
    </source>
</evidence>
<gene>
    <name evidence="1" type="ORF">NP233_g9191</name>
</gene>
<dbReference type="InterPro" id="IPR032675">
    <property type="entry name" value="LRR_dom_sf"/>
</dbReference>
<dbReference type="Gene3D" id="3.80.10.10">
    <property type="entry name" value="Ribonuclease Inhibitor"/>
    <property type="match status" value="1"/>
</dbReference>
<sequence length="512" mass="57753">MVERQSISLEPPSSEVLRLRHLNALHATTQNLPAETLSKIFQMSMEPLTVIEEEECWDLDRPKWSESYPYPLVQVLGAVSFHWRQIVWTTPRLWYDISISFRKSFGTGSRAYILKLFLENSGALPLSLYLFYKNFDDTDIGGTLVHESVDELLFGAIQRIARLSLMHSPSTPTWITHINKFVNLKELTLHLCPMHSNIHIPSLSDIALVSVDFEGISSSKIMLSYYSMTSLSLRNLTKAACAGLLFQCINLEHFVMNEPDEVTDIEGPSGTAGSKIVLPHLRGLHWDCGYEGTGWDSLVLRYIHTPSLQKFRWAVVTDDDWPEWDNLFKYFCQRLPSCLLSFVVRTNNRFSRPLHHLPKDLPLLETIGLSSPSVTGPIATLLESNNSSDSSSKSLYPKLKALFIEGHSFQEYTVNFADSLQVMIVLAMRVLALDSMLTVHLLGISLDWNTDLYPGPLLGFQGLKLVIRGGEENNPGIPAWFQHLLPGSMALAQSRSSSKEMAYRIGLLRDPS</sequence>
<keyword evidence="2" id="KW-1185">Reference proteome</keyword>
<evidence type="ECO:0008006" key="3">
    <source>
        <dbReference type="Google" id="ProtNLM"/>
    </source>
</evidence>